<organism evidence="8 9">
    <name type="scientific">Pseudomonas syringae pv. viburni</name>
    <dbReference type="NCBI Taxonomy" id="251703"/>
    <lineage>
        <taxon>Bacteria</taxon>
        <taxon>Pseudomonadati</taxon>
        <taxon>Pseudomonadota</taxon>
        <taxon>Gammaproteobacteria</taxon>
        <taxon>Pseudomonadales</taxon>
        <taxon>Pseudomonadaceae</taxon>
        <taxon>Pseudomonas</taxon>
    </lineage>
</organism>
<evidence type="ECO:0000313" key="9">
    <source>
        <dbReference type="Proteomes" id="UP000050317"/>
    </source>
</evidence>
<protein>
    <submittedName>
        <fullName evidence="8">NADH:flavin oxidoreductase/NADH oxidase</fullName>
    </submittedName>
</protein>
<proteinExistence type="predicted"/>
<dbReference type="GO" id="GO:0050661">
    <property type="term" value="F:NADP binding"/>
    <property type="evidence" value="ECO:0007669"/>
    <property type="project" value="InterPro"/>
</dbReference>
<gene>
    <name evidence="8" type="ORF">ALO40_00246</name>
</gene>
<keyword evidence="4" id="KW-0521">NADP</keyword>
<evidence type="ECO:0000259" key="7">
    <source>
        <dbReference type="Pfam" id="PF00724"/>
    </source>
</evidence>
<comment type="caution">
    <text evidence="8">The sequence shown here is derived from an EMBL/GenBank/DDBJ whole genome shotgun (WGS) entry which is preliminary data.</text>
</comment>
<dbReference type="InterPro" id="IPR013785">
    <property type="entry name" value="Aldolase_TIM"/>
</dbReference>
<dbReference type="PANTHER" id="PTHR43303:SF4">
    <property type="entry name" value="NADPH DEHYDROGENASE C23G7.10C-RELATED"/>
    <property type="match status" value="1"/>
</dbReference>
<reference evidence="8 9" key="1">
    <citation type="submission" date="2015-09" db="EMBL/GenBank/DDBJ databases">
        <title>Genome announcement of multiple Pseudomonas syringae strains.</title>
        <authorList>
            <person name="Thakur S."/>
            <person name="Wang P.W."/>
            <person name="Gong Y."/>
            <person name="Weir B.S."/>
            <person name="Guttman D.S."/>
        </authorList>
    </citation>
    <scope>NUCLEOTIDE SEQUENCE [LARGE SCALE GENOMIC DNA]</scope>
    <source>
        <strain evidence="8 9">ICMP3963</strain>
    </source>
</reference>
<feature type="region of interest" description="Disordered" evidence="6">
    <location>
        <begin position="134"/>
        <end position="157"/>
    </location>
</feature>
<evidence type="ECO:0000256" key="6">
    <source>
        <dbReference type="SAM" id="MobiDB-lite"/>
    </source>
</evidence>
<evidence type="ECO:0000256" key="4">
    <source>
        <dbReference type="ARBA" id="ARBA00022857"/>
    </source>
</evidence>
<evidence type="ECO:0000256" key="1">
    <source>
        <dbReference type="ARBA" id="ARBA00001917"/>
    </source>
</evidence>
<feature type="domain" description="NADH:flavin oxidoreductase/NADH oxidase N-terminal" evidence="7">
    <location>
        <begin position="29"/>
        <end position="375"/>
    </location>
</feature>
<comment type="cofactor">
    <cofactor evidence="1">
        <name>FMN</name>
        <dbReference type="ChEBI" id="CHEBI:58210"/>
    </cofactor>
</comment>
<evidence type="ECO:0000256" key="2">
    <source>
        <dbReference type="ARBA" id="ARBA00022630"/>
    </source>
</evidence>
<sequence length="392" mass="42583">MTFGLQNILICVPKSIELALMSHFDSSVLFRPFSIRSLELKNRIVMAPMTRLFAPEGILGDASAAYYRRRVEGGVGLVLSEGTVVDRPASSNDSGIPLFHGDAALAGWKKVIDSVQNAGGRMGPQLWHTGAVRSDRGWEPDASVESPSGLNTPDDPRGVIMSEEDIADTVAAFAKAAANAKRLGFDTVEIHGAHGYLIDQFFWAGTNKRTDRYGGPTIKERSRFASEIVSAIRDAVGPQFPIIMRVSQWKQQDFGVRVAETPALMEKWLLPLVEAGVDVLHCSQRRFWEPEFPEIDGENGLNCAGWAKKVTGAATISVGSVGLDNDVTNAFAGKGSAPASLDRLIERMERDEFDLIAVGRVLLSDPNWVFRVKNGELAELGGFNPASLAELT</sequence>
<dbReference type="GO" id="GO:0010181">
    <property type="term" value="F:FMN binding"/>
    <property type="evidence" value="ECO:0007669"/>
    <property type="project" value="InterPro"/>
</dbReference>
<dbReference type="AlphaFoldDB" id="A0A0N8TDK0"/>
<name>A0A0N8TDK0_9PSED</name>
<dbReference type="Proteomes" id="UP000050317">
    <property type="component" value="Unassembled WGS sequence"/>
</dbReference>
<dbReference type="Pfam" id="PF00724">
    <property type="entry name" value="Oxidored_FMN"/>
    <property type="match status" value="1"/>
</dbReference>
<dbReference type="Gene3D" id="3.20.20.70">
    <property type="entry name" value="Aldolase class I"/>
    <property type="match status" value="1"/>
</dbReference>
<dbReference type="CDD" id="cd04747">
    <property type="entry name" value="OYE_like_5_FMN"/>
    <property type="match status" value="1"/>
</dbReference>
<keyword evidence="2" id="KW-0285">Flavoprotein</keyword>
<dbReference type="PATRIC" id="fig|251703.9.peg.383"/>
<dbReference type="PANTHER" id="PTHR43303">
    <property type="entry name" value="NADPH DEHYDROGENASE C23G7.10C-RELATED"/>
    <property type="match status" value="1"/>
</dbReference>
<dbReference type="SUPFAM" id="SSF51395">
    <property type="entry name" value="FMN-linked oxidoreductases"/>
    <property type="match status" value="1"/>
</dbReference>
<accession>A0A0N8TDK0</accession>
<evidence type="ECO:0000256" key="3">
    <source>
        <dbReference type="ARBA" id="ARBA00022643"/>
    </source>
</evidence>
<dbReference type="FunFam" id="3.20.20.70:FF:000262">
    <property type="entry name" value="NADH:flavin oxidoreductase"/>
    <property type="match status" value="1"/>
</dbReference>
<dbReference type="EMBL" id="LJRR01000285">
    <property type="protein sequence ID" value="KPZ13809.1"/>
    <property type="molecule type" value="Genomic_DNA"/>
</dbReference>
<evidence type="ECO:0000256" key="5">
    <source>
        <dbReference type="ARBA" id="ARBA00023002"/>
    </source>
</evidence>
<dbReference type="GO" id="GO:0003959">
    <property type="term" value="F:NADPH dehydrogenase activity"/>
    <property type="evidence" value="ECO:0007669"/>
    <property type="project" value="InterPro"/>
</dbReference>
<keyword evidence="5" id="KW-0560">Oxidoreductase</keyword>
<dbReference type="InterPro" id="IPR001155">
    <property type="entry name" value="OxRdtase_FMN_N"/>
</dbReference>
<keyword evidence="3" id="KW-0288">FMN</keyword>
<dbReference type="InterPro" id="IPR044152">
    <property type="entry name" value="YqjM-like"/>
</dbReference>
<evidence type="ECO:0000313" key="8">
    <source>
        <dbReference type="EMBL" id="KPZ13809.1"/>
    </source>
</evidence>